<evidence type="ECO:0000256" key="1">
    <source>
        <dbReference type="SAM" id="Phobius"/>
    </source>
</evidence>
<protein>
    <submittedName>
        <fullName evidence="2">Uncharacterized protein</fullName>
    </submittedName>
</protein>
<evidence type="ECO:0000313" key="3">
    <source>
        <dbReference type="Proteomes" id="UP000500930"/>
    </source>
</evidence>
<feature type="transmembrane region" description="Helical" evidence="1">
    <location>
        <begin position="20"/>
        <end position="40"/>
    </location>
</feature>
<keyword evidence="1" id="KW-1133">Transmembrane helix</keyword>
<evidence type="ECO:0000313" key="2">
    <source>
        <dbReference type="EMBL" id="QJC27150.1"/>
    </source>
</evidence>
<sequence>MSIFRVMMLFYIIQNFERIVFSFVYFLFFTYFFSYATVLYHDGISSVVLYKNPVVLYRRVFQIIKWYYYNRDALTAARIALLSLMGLGTLVLQSIICRIPWRSYGGNILRIFFNGIWGFFSHVPREDSVNLPGCIEVEKEKFILSVERIADGILYDFLKLQNSPSGITEEGVSRIKEVSIMRIGYEIEDLISGIVVRQDLEKNGDGLSQ</sequence>
<accession>A0A858PX41</accession>
<name>A0A858PX41_9RICK</name>
<reference evidence="2 3" key="1">
    <citation type="journal article" date="2020" name="Pathogens">
        <title>First Whole Genome Sequence of Anaplasma platys, an Obligate Intracellular Rickettsial Pathogen of Dogs.</title>
        <authorList>
            <person name="Llanes A."/>
            <person name="Rajeev S."/>
        </authorList>
    </citation>
    <scope>NUCLEOTIDE SEQUENCE [LARGE SCALE GENOMIC DNA]</scope>
    <source>
        <strain evidence="2 3">S3</strain>
    </source>
</reference>
<keyword evidence="1" id="KW-0812">Transmembrane</keyword>
<organism evidence="2 3">
    <name type="scientific">Anaplasma platys</name>
    <dbReference type="NCBI Taxonomy" id="949"/>
    <lineage>
        <taxon>Bacteria</taxon>
        <taxon>Pseudomonadati</taxon>
        <taxon>Pseudomonadota</taxon>
        <taxon>Alphaproteobacteria</taxon>
        <taxon>Rickettsiales</taxon>
        <taxon>Anaplasmataceae</taxon>
        <taxon>Anaplasma</taxon>
    </lineage>
</organism>
<proteinExistence type="predicted"/>
<dbReference type="KEGG" id="aplt:ANPL_00110"/>
<dbReference type="AlphaFoldDB" id="A0A858PX41"/>
<dbReference type="Proteomes" id="UP000500930">
    <property type="component" value="Chromosome"/>
</dbReference>
<gene>
    <name evidence="2" type="ORF">ANPL_00110</name>
</gene>
<feature type="transmembrane region" description="Helical" evidence="1">
    <location>
        <begin position="79"/>
        <end position="101"/>
    </location>
</feature>
<keyword evidence="3" id="KW-1185">Reference proteome</keyword>
<dbReference type="RefSeq" id="WP_169192812.1">
    <property type="nucleotide sequence ID" value="NZ_CP046391.1"/>
</dbReference>
<dbReference type="EMBL" id="CP046391">
    <property type="protein sequence ID" value="QJC27150.1"/>
    <property type="molecule type" value="Genomic_DNA"/>
</dbReference>
<keyword evidence="1" id="KW-0472">Membrane</keyword>